<comment type="caution">
    <text evidence="2">The sequence shown here is derived from an EMBL/GenBank/DDBJ whole genome shotgun (WGS) entry which is preliminary data.</text>
</comment>
<sequence length="188" mass="21160">MALTANEAIASRLKSSINGELDIKKINDHVKLGILVVVLEQMGFGSKSIQYIKWCITIAHFSILGQEREASLESSRVSQLVEEVSLRIEKFQKDFLQGGGALESKPHLLSWSTVCRDERNRSLDNRQRVEFWKDRWCGNSSLDESFPKLLSIASAKDTWLVEIWEQEGEGGCSNHASQDISMTKSSSK</sequence>
<accession>A0A438JZM8</accession>
<protein>
    <submittedName>
        <fullName evidence="2">Uncharacterized protein</fullName>
    </submittedName>
</protein>
<evidence type="ECO:0000256" key="1">
    <source>
        <dbReference type="SAM" id="MobiDB-lite"/>
    </source>
</evidence>
<reference evidence="2 3" key="1">
    <citation type="journal article" date="2018" name="PLoS Genet.">
        <title>Population sequencing reveals clonal diversity and ancestral inbreeding in the grapevine cultivar Chardonnay.</title>
        <authorList>
            <person name="Roach M.J."/>
            <person name="Johnson D.L."/>
            <person name="Bohlmann J."/>
            <person name="van Vuuren H.J."/>
            <person name="Jones S.J."/>
            <person name="Pretorius I.S."/>
            <person name="Schmidt S.A."/>
            <person name="Borneman A.R."/>
        </authorList>
    </citation>
    <scope>NUCLEOTIDE SEQUENCE [LARGE SCALE GENOMIC DNA]</scope>
    <source>
        <strain evidence="3">cv. Chardonnay</strain>
        <tissue evidence="2">Leaf</tissue>
    </source>
</reference>
<evidence type="ECO:0000313" key="2">
    <source>
        <dbReference type="EMBL" id="RVX14406.1"/>
    </source>
</evidence>
<feature type="compositionally biased region" description="Polar residues" evidence="1">
    <location>
        <begin position="174"/>
        <end position="188"/>
    </location>
</feature>
<dbReference type="Proteomes" id="UP000288805">
    <property type="component" value="Unassembled WGS sequence"/>
</dbReference>
<organism evidence="2 3">
    <name type="scientific">Vitis vinifera</name>
    <name type="common">Grape</name>
    <dbReference type="NCBI Taxonomy" id="29760"/>
    <lineage>
        <taxon>Eukaryota</taxon>
        <taxon>Viridiplantae</taxon>
        <taxon>Streptophyta</taxon>
        <taxon>Embryophyta</taxon>
        <taxon>Tracheophyta</taxon>
        <taxon>Spermatophyta</taxon>
        <taxon>Magnoliopsida</taxon>
        <taxon>eudicotyledons</taxon>
        <taxon>Gunneridae</taxon>
        <taxon>Pentapetalae</taxon>
        <taxon>rosids</taxon>
        <taxon>Vitales</taxon>
        <taxon>Vitaceae</taxon>
        <taxon>Viteae</taxon>
        <taxon>Vitis</taxon>
    </lineage>
</organism>
<proteinExistence type="predicted"/>
<evidence type="ECO:0000313" key="3">
    <source>
        <dbReference type="Proteomes" id="UP000288805"/>
    </source>
</evidence>
<dbReference type="AlphaFoldDB" id="A0A438JZM8"/>
<feature type="region of interest" description="Disordered" evidence="1">
    <location>
        <begin position="169"/>
        <end position="188"/>
    </location>
</feature>
<name>A0A438JZM8_VITVI</name>
<gene>
    <name evidence="2" type="ORF">CK203_017123</name>
</gene>
<dbReference type="EMBL" id="QGNW01000021">
    <property type="protein sequence ID" value="RVX14406.1"/>
    <property type="molecule type" value="Genomic_DNA"/>
</dbReference>